<sequence>MMNASQRLFLALLLSLEIVLTNSLSFNVILLLFFNGLILYQGLPLKRYLYCWAVGFIPAIGSFWSFYLYAQGDLSHRLHVGLVMGSRVFLLIFLGAWLVNKTKEAVLLQSLQQNLHLSNTFIYGLIAALNFMPRFKQAFQNIQAASQMRGVSLHWYQPTLYFKALIQAIQWSESLAMAMTAHGFQEGAERSVYQTYPYKKVGFAWLALVLILTIGLLRLLPY</sequence>
<dbReference type="Pfam" id="PF02361">
    <property type="entry name" value="CbiQ"/>
    <property type="match status" value="1"/>
</dbReference>
<evidence type="ECO:0000256" key="5">
    <source>
        <dbReference type="SAM" id="Phobius"/>
    </source>
</evidence>
<dbReference type="EMBL" id="CAUZLR010000001">
    <property type="protein sequence ID" value="CAK1228682.1"/>
    <property type="molecule type" value="Genomic_DNA"/>
</dbReference>
<name>A0ABM9MNI2_9LACO</name>
<organism evidence="6 7">
    <name type="scientific">Fructobacillus fructosus</name>
    <dbReference type="NCBI Taxonomy" id="1631"/>
    <lineage>
        <taxon>Bacteria</taxon>
        <taxon>Bacillati</taxon>
        <taxon>Bacillota</taxon>
        <taxon>Bacilli</taxon>
        <taxon>Lactobacillales</taxon>
        <taxon>Lactobacillaceae</taxon>
        <taxon>Fructobacillus</taxon>
    </lineage>
</organism>
<keyword evidence="7" id="KW-1185">Reference proteome</keyword>
<evidence type="ECO:0000313" key="6">
    <source>
        <dbReference type="EMBL" id="CAK1228682.1"/>
    </source>
</evidence>
<comment type="caution">
    <text evidence="6">The sequence shown here is derived from an EMBL/GenBank/DDBJ whole genome shotgun (WGS) entry which is preliminary data.</text>
</comment>
<dbReference type="InterPro" id="IPR003339">
    <property type="entry name" value="ABC/ECF_trnsptr_transmembrane"/>
</dbReference>
<keyword evidence="4 5" id="KW-0472">Membrane</keyword>
<keyword evidence="2 5" id="KW-0812">Transmembrane</keyword>
<accession>A0ABM9MNI2</accession>
<evidence type="ECO:0000313" key="7">
    <source>
        <dbReference type="Proteomes" id="UP001314261"/>
    </source>
</evidence>
<dbReference type="Proteomes" id="UP001314261">
    <property type="component" value="Unassembled WGS sequence"/>
</dbReference>
<evidence type="ECO:0000256" key="3">
    <source>
        <dbReference type="ARBA" id="ARBA00022989"/>
    </source>
</evidence>
<protein>
    <submittedName>
        <fullName evidence="6">ECF-type transporter transmembrane protein EcfT (EcfT)</fullName>
    </submittedName>
</protein>
<proteinExistence type="predicted"/>
<comment type="subcellular location">
    <subcellularLocation>
        <location evidence="1">Membrane</location>
        <topology evidence="1">Multi-pass membrane protein</topology>
    </subcellularLocation>
</comment>
<feature type="transmembrane region" description="Helical" evidence="5">
    <location>
        <begin position="82"/>
        <end position="100"/>
    </location>
</feature>
<feature type="transmembrane region" description="Helical" evidence="5">
    <location>
        <begin position="120"/>
        <end position="139"/>
    </location>
</feature>
<evidence type="ECO:0000256" key="1">
    <source>
        <dbReference type="ARBA" id="ARBA00004141"/>
    </source>
</evidence>
<evidence type="ECO:0000256" key="4">
    <source>
        <dbReference type="ARBA" id="ARBA00023136"/>
    </source>
</evidence>
<gene>
    <name evidence="6" type="ORF">R54839_PPFHFPJH_00322</name>
</gene>
<keyword evidence="3 5" id="KW-1133">Transmembrane helix</keyword>
<reference evidence="6 7" key="1">
    <citation type="submission" date="2023-10" db="EMBL/GenBank/DDBJ databases">
        <authorList>
            <person name="Botero Cardona J."/>
        </authorList>
    </citation>
    <scope>NUCLEOTIDE SEQUENCE [LARGE SCALE GENOMIC DNA]</scope>
    <source>
        <strain evidence="6 7">R-54839</strain>
    </source>
</reference>
<evidence type="ECO:0000256" key="2">
    <source>
        <dbReference type="ARBA" id="ARBA00022692"/>
    </source>
</evidence>
<feature type="transmembrane region" description="Helical" evidence="5">
    <location>
        <begin position="201"/>
        <end position="220"/>
    </location>
</feature>
<dbReference type="RefSeq" id="WP_187753313.1">
    <property type="nucleotide sequence ID" value="NZ_CAUZLK010000001.1"/>
</dbReference>
<dbReference type="CDD" id="cd16914">
    <property type="entry name" value="EcfT"/>
    <property type="match status" value="1"/>
</dbReference>
<feature type="transmembrane region" description="Helical" evidence="5">
    <location>
        <begin position="49"/>
        <end position="70"/>
    </location>
</feature>